<dbReference type="EMBL" id="LGRX02018612">
    <property type="protein sequence ID" value="KAK3259614.1"/>
    <property type="molecule type" value="Genomic_DNA"/>
</dbReference>
<accession>A0AAE0FH36</accession>
<dbReference type="Proteomes" id="UP001190700">
    <property type="component" value="Unassembled WGS sequence"/>
</dbReference>
<organism evidence="1 2">
    <name type="scientific">Cymbomonas tetramitiformis</name>
    <dbReference type="NCBI Taxonomy" id="36881"/>
    <lineage>
        <taxon>Eukaryota</taxon>
        <taxon>Viridiplantae</taxon>
        <taxon>Chlorophyta</taxon>
        <taxon>Pyramimonadophyceae</taxon>
        <taxon>Pyramimonadales</taxon>
        <taxon>Pyramimonadaceae</taxon>
        <taxon>Cymbomonas</taxon>
    </lineage>
</organism>
<sequence>WLSVLTSTLIILRVKYRQLEGRGSARVEMIVKDKVTGKYKHKDMGKEDIDDLIVKDPSAAQKLSKQVQTATGSMQLFQQIGCMLDVLTWGVQSTTFMFT</sequence>
<reference evidence="1 2" key="1">
    <citation type="journal article" date="2015" name="Genome Biol. Evol.">
        <title>Comparative Genomics of a Bacterivorous Green Alga Reveals Evolutionary Causalities and Consequences of Phago-Mixotrophic Mode of Nutrition.</title>
        <authorList>
            <person name="Burns J.A."/>
            <person name="Paasch A."/>
            <person name="Narechania A."/>
            <person name="Kim E."/>
        </authorList>
    </citation>
    <scope>NUCLEOTIDE SEQUENCE [LARGE SCALE GENOMIC DNA]</scope>
    <source>
        <strain evidence="1 2">PLY_AMNH</strain>
    </source>
</reference>
<proteinExistence type="predicted"/>
<gene>
    <name evidence="1" type="ORF">CYMTET_31397</name>
</gene>
<protein>
    <submittedName>
        <fullName evidence="1">Uncharacterized protein</fullName>
    </submittedName>
</protein>
<comment type="caution">
    <text evidence="1">The sequence shown here is derived from an EMBL/GenBank/DDBJ whole genome shotgun (WGS) entry which is preliminary data.</text>
</comment>
<evidence type="ECO:0000313" key="2">
    <source>
        <dbReference type="Proteomes" id="UP001190700"/>
    </source>
</evidence>
<keyword evidence="2" id="KW-1185">Reference proteome</keyword>
<feature type="non-terminal residue" evidence="1">
    <location>
        <position position="1"/>
    </location>
</feature>
<feature type="non-terminal residue" evidence="1">
    <location>
        <position position="99"/>
    </location>
</feature>
<evidence type="ECO:0000313" key="1">
    <source>
        <dbReference type="EMBL" id="KAK3259614.1"/>
    </source>
</evidence>
<dbReference type="AlphaFoldDB" id="A0AAE0FH36"/>
<name>A0AAE0FH36_9CHLO</name>